<dbReference type="Proteomes" id="UP000225548">
    <property type="component" value="Unassembled WGS sequence"/>
</dbReference>
<name>A0A2A9E0K1_9MICO</name>
<evidence type="ECO:0000313" key="4">
    <source>
        <dbReference type="Proteomes" id="UP000225548"/>
    </source>
</evidence>
<evidence type="ECO:0000259" key="2">
    <source>
        <dbReference type="Pfam" id="PF00534"/>
    </source>
</evidence>
<keyword evidence="1 3" id="KW-0808">Transferase</keyword>
<dbReference type="Gene3D" id="3.40.50.2000">
    <property type="entry name" value="Glycogen Phosphorylase B"/>
    <property type="match status" value="2"/>
</dbReference>
<sequence length="398" mass="42972">MTSTEPLTHDAPQRSGRRHVHLITPGDHYSPRTGSAVPSVVHGLCSNADPGSPRPAVLVSRGTYPDRYTSADIIEYDLVDRRPRDRYVDAARGLVGRPRTGAQRPVRPALADQGTWESAVVVAHNLPPAVGLVDTDHHAPVLYAHNHLLRSYTPREAAVALGSVALVVAVSESLAEQVRPHLPASLRDRVRVVHNAADTEIFYPSPPAERSRRDVLRITTTGRTIRDKGADVVIDAVRLLGRADVEVCIVGSKGFDPYAPLTPFEQSLRHRAEECAATIRFVPSLPRPALGAFLRDTDIVVVPSRWPDPCPLTVLEGMATGLPVIGSDIGGIPELLTDPTTRVRPDDPQALADALEPLLDSSELRASLGRAGLARSSELTWERSARTFDAHLAQAVGG</sequence>
<dbReference type="PANTHER" id="PTHR46401">
    <property type="entry name" value="GLYCOSYLTRANSFERASE WBBK-RELATED"/>
    <property type="match status" value="1"/>
</dbReference>
<dbReference type="AlphaFoldDB" id="A0A2A9E0K1"/>
<keyword evidence="4" id="KW-1185">Reference proteome</keyword>
<evidence type="ECO:0000256" key="1">
    <source>
        <dbReference type="ARBA" id="ARBA00022679"/>
    </source>
</evidence>
<dbReference type="EMBL" id="PDJG01000001">
    <property type="protein sequence ID" value="PFG32364.1"/>
    <property type="molecule type" value="Genomic_DNA"/>
</dbReference>
<organism evidence="3 4">
    <name type="scientific">Sanguibacter antarcticus</name>
    <dbReference type="NCBI Taxonomy" id="372484"/>
    <lineage>
        <taxon>Bacteria</taxon>
        <taxon>Bacillati</taxon>
        <taxon>Actinomycetota</taxon>
        <taxon>Actinomycetes</taxon>
        <taxon>Micrococcales</taxon>
        <taxon>Sanguibacteraceae</taxon>
        <taxon>Sanguibacter</taxon>
    </lineage>
</organism>
<dbReference type="PANTHER" id="PTHR46401:SF2">
    <property type="entry name" value="GLYCOSYLTRANSFERASE WBBK-RELATED"/>
    <property type="match status" value="1"/>
</dbReference>
<dbReference type="GO" id="GO:0016757">
    <property type="term" value="F:glycosyltransferase activity"/>
    <property type="evidence" value="ECO:0007669"/>
    <property type="project" value="InterPro"/>
</dbReference>
<gene>
    <name evidence="3" type="ORF">ATL42_0188</name>
</gene>
<evidence type="ECO:0000313" key="3">
    <source>
        <dbReference type="EMBL" id="PFG32364.1"/>
    </source>
</evidence>
<protein>
    <submittedName>
        <fullName evidence="3">Glycosyl transferase family 1</fullName>
    </submittedName>
</protein>
<dbReference type="RefSeq" id="WP_098453747.1">
    <property type="nucleotide sequence ID" value="NZ_PDJG01000001.1"/>
</dbReference>
<proteinExistence type="predicted"/>
<accession>A0A2A9E0K1</accession>
<dbReference type="CDD" id="cd03801">
    <property type="entry name" value="GT4_PimA-like"/>
    <property type="match status" value="1"/>
</dbReference>
<feature type="domain" description="Glycosyl transferase family 1" evidence="2">
    <location>
        <begin position="217"/>
        <end position="372"/>
    </location>
</feature>
<comment type="caution">
    <text evidence="3">The sequence shown here is derived from an EMBL/GenBank/DDBJ whole genome shotgun (WGS) entry which is preliminary data.</text>
</comment>
<dbReference type="Pfam" id="PF00534">
    <property type="entry name" value="Glycos_transf_1"/>
    <property type="match status" value="1"/>
</dbReference>
<reference evidence="3 4" key="1">
    <citation type="submission" date="2017-10" db="EMBL/GenBank/DDBJ databases">
        <title>Sequencing the genomes of 1000 actinobacteria strains.</title>
        <authorList>
            <person name="Klenk H.-P."/>
        </authorList>
    </citation>
    <scope>NUCLEOTIDE SEQUENCE [LARGE SCALE GENOMIC DNA]</scope>
    <source>
        <strain evidence="3 4">DSM 18966</strain>
    </source>
</reference>
<dbReference type="GO" id="GO:0009103">
    <property type="term" value="P:lipopolysaccharide biosynthetic process"/>
    <property type="evidence" value="ECO:0007669"/>
    <property type="project" value="TreeGrafter"/>
</dbReference>
<dbReference type="InterPro" id="IPR001296">
    <property type="entry name" value="Glyco_trans_1"/>
</dbReference>
<dbReference type="SUPFAM" id="SSF53756">
    <property type="entry name" value="UDP-Glycosyltransferase/glycogen phosphorylase"/>
    <property type="match status" value="1"/>
</dbReference>
<dbReference type="OrthoDB" id="9810929at2"/>